<dbReference type="Pfam" id="PF00432">
    <property type="entry name" value="Prenyltrans"/>
    <property type="match status" value="1"/>
</dbReference>
<evidence type="ECO:0000313" key="9">
    <source>
        <dbReference type="EMBL" id="KAF2429855.1"/>
    </source>
</evidence>
<dbReference type="InterPro" id="IPR008930">
    <property type="entry name" value="Terpenoid_cyclase/PrenylTrfase"/>
</dbReference>
<dbReference type="SUPFAM" id="SSF48239">
    <property type="entry name" value="Terpenoid cyclases/Protein prenyltransferases"/>
    <property type="match status" value="1"/>
</dbReference>
<dbReference type="InterPro" id="IPR045089">
    <property type="entry name" value="PGGT1B-like"/>
</dbReference>
<dbReference type="GO" id="GO:0005953">
    <property type="term" value="C:CAAX-protein geranylgeranyltransferase complex"/>
    <property type="evidence" value="ECO:0007669"/>
    <property type="project" value="TreeGrafter"/>
</dbReference>
<accession>A0A9P4NQL6</accession>
<keyword evidence="6" id="KW-0677">Repeat</keyword>
<comment type="caution">
    <text evidence="9">The sequence shown here is derived from an EMBL/GenBank/DDBJ whole genome shotgun (WGS) entry which is preliminary data.</text>
</comment>
<evidence type="ECO:0000256" key="4">
    <source>
        <dbReference type="ARBA" id="ARBA00022679"/>
    </source>
</evidence>
<evidence type="ECO:0000259" key="8">
    <source>
        <dbReference type="Pfam" id="PF00432"/>
    </source>
</evidence>
<keyword evidence="10" id="KW-1185">Reference proteome</keyword>
<dbReference type="PANTHER" id="PTHR11774:SF4">
    <property type="entry name" value="GERANYLGERANYL TRANSFERASE TYPE-1 SUBUNIT BETA"/>
    <property type="match status" value="1"/>
</dbReference>
<evidence type="ECO:0000256" key="5">
    <source>
        <dbReference type="ARBA" id="ARBA00022723"/>
    </source>
</evidence>
<dbReference type="EMBL" id="MU007043">
    <property type="protein sequence ID" value="KAF2429855.1"/>
    <property type="molecule type" value="Genomic_DNA"/>
</dbReference>
<keyword evidence="7" id="KW-0862">Zinc</keyword>
<name>A0A9P4NQL6_9PEZI</name>
<dbReference type="Gene3D" id="1.50.10.20">
    <property type="match status" value="1"/>
</dbReference>
<dbReference type="Proteomes" id="UP000800235">
    <property type="component" value="Unassembled WGS sequence"/>
</dbReference>
<evidence type="ECO:0000256" key="7">
    <source>
        <dbReference type="ARBA" id="ARBA00022833"/>
    </source>
</evidence>
<keyword evidence="5" id="KW-0479">Metal-binding</keyword>
<gene>
    <name evidence="9" type="ORF">EJ08DRAFT_613220</name>
</gene>
<sequence>MSAGRVEDVHPIVVEHKSHFNKPRHVKYWLRCLKTYLPQQYQSTDSNRTMLAFFTLAALDLLDSLKPNTTPEEREQYIDWVYLCQHPDGGFRGFPGSDLGEHRNEENKVWDPANVAGTYFAFCMLAILEDDFGRVNKKACLTWLRRVQRPDGSFGETVGEEGKVEGGMDPRFGYMAMGIRWFLRGRATGDVMGVPDVDADKLVECVRISQTYDGGISEAPFHEAHGGFTYCALAALSFAGHLPKPGENSSAGLSDVNHTIAWLVSRQTATLEEEDLLDTYGDETDTIATCHDAHSFVAMKGFRDTKNGKDSFDDRPTSNYHLQWVGFNGRCNKIADTCYSWWVGASLSLLDKVSLASPDPNRHYLLDKTQHIVGGFGKVAGNPPDLYHSFLGLAALSVMGLEKELKPIDATVCISTDACTHLAKLPWRVENLG</sequence>
<feature type="domain" description="Prenyltransferase alpha-alpha toroid" evidence="8">
    <location>
        <begin position="20"/>
        <end position="414"/>
    </location>
</feature>
<evidence type="ECO:0000313" key="10">
    <source>
        <dbReference type="Proteomes" id="UP000800235"/>
    </source>
</evidence>
<evidence type="ECO:0000256" key="2">
    <source>
        <dbReference type="ARBA" id="ARBA00010497"/>
    </source>
</evidence>
<reference evidence="9" key="1">
    <citation type="journal article" date="2020" name="Stud. Mycol.">
        <title>101 Dothideomycetes genomes: a test case for predicting lifestyles and emergence of pathogens.</title>
        <authorList>
            <person name="Haridas S."/>
            <person name="Albert R."/>
            <person name="Binder M."/>
            <person name="Bloem J."/>
            <person name="Labutti K."/>
            <person name="Salamov A."/>
            <person name="Andreopoulos B."/>
            <person name="Baker S."/>
            <person name="Barry K."/>
            <person name="Bills G."/>
            <person name="Bluhm B."/>
            <person name="Cannon C."/>
            <person name="Castanera R."/>
            <person name="Culley D."/>
            <person name="Daum C."/>
            <person name="Ezra D."/>
            <person name="Gonzalez J."/>
            <person name="Henrissat B."/>
            <person name="Kuo A."/>
            <person name="Liang C."/>
            <person name="Lipzen A."/>
            <person name="Lutzoni F."/>
            <person name="Magnuson J."/>
            <person name="Mondo S."/>
            <person name="Nolan M."/>
            <person name="Ohm R."/>
            <person name="Pangilinan J."/>
            <person name="Park H.-J."/>
            <person name="Ramirez L."/>
            <person name="Alfaro M."/>
            <person name="Sun H."/>
            <person name="Tritt A."/>
            <person name="Yoshinaga Y."/>
            <person name="Zwiers L.-H."/>
            <person name="Turgeon B."/>
            <person name="Goodwin S."/>
            <person name="Spatafora J."/>
            <person name="Crous P."/>
            <person name="Grigoriev I."/>
        </authorList>
    </citation>
    <scope>NUCLEOTIDE SEQUENCE</scope>
    <source>
        <strain evidence="9">CBS 130266</strain>
    </source>
</reference>
<dbReference type="InterPro" id="IPR001330">
    <property type="entry name" value="Prenyltrans"/>
</dbReference>
<keyword evidence="4" id="KW-0808">Transferase</keyword>
<keyword evidence="3" id="KW-0637">Prenyltransferase</keyword>
<dbReference type="PANTHER" id="PTHR11774">
    <property type="entry name" value="GERANYLGERANYL TRANSFERASE TYPE BETA SUBUNIT"/>
    <property type="match status" value="1"/>
</dbReference>
<organism evidence="9 10">
    <name type="scientific">Tothia fuscella</name>
    <dbReference type="NCBI Taxonomy" id="1048955"/>
    <lineage>
        <taxon>Eukaryota</taxon>
        <taxon>Fungi</taxon>
        <taxon>Dikarya</taxon>
        <taxon>Ascomycota</taxon>
        <taxon>Pezizomycotina</taxon>
        <taxon>Dothideomycetes</taxon>
        <taxon>Pleosporomycetidae</taxon>
        <taxon>Venturiales</taxon>
        <taxon>Cylindrosympodiaceae</taxon>
        <taxon>Tothia</taxon>
    </lineage>
</organism>
<dbReference type="GO" id="GO:0046872">
    <property type="term" value="F:metal ion binding"/>
    <property type="evidence" value="ECO:0007669"/>
    <property type="project" value="UniProtKB-KW"/>
</dbReference>
<protein>
    <submittedName>
        <fullName evidence="9">Terpenoid cyclases/Protein prenyltransferase</fullName>
    </submittedName>
</protein>
<dbReference type="OrthoDB" id="24893at2759"/>
<evidence type="ECO:0000256" key="3">
    <source>
        <dbReference type="ARBA" id="ARBA00022602"/>
    </source>
</evidence>
<comment type="cofactor">
    <cofactor evidence="1">
        <name>Zn(2+)</name>
        <dbReference type="ChEBI" id="CHEBI:29105"/>
    </cofactor>
</comment>
<evidence type="ECO:0000256" key="6">
    <source>
        <dbReference type="ARBA" id="ARBA00022737"/>
    </source>
</evidence>
<comment type="similarity">
    <text evidence="2">Belongs to the protein prenyltransferase subunit beta family.</text>
</comment>
<evidence type="ECO:0000256" key="1">
    <source>
        <dbReference type="ARBA" id="ARBA00001947"/>
    </source>
</evidence>
<proteinExistence type="inferred from homology"/>
<dbReference type="AlphaFoldDB" id="A0A9P4NQL6"/>
<dbReference type="GO" id="GO:0004662">
    <property type="term" value="F:CAAX-protein geranylgeranyltransferase activity"/>
    <property type="evidence" value="ECO:0007669"/>
    <property type="project" value="TreeGrafter"/>
</dbReference>